<dbReference type="Pfam" id="PF06074">
    <property type="entry name" value="Portal_Mu"/>
    <property type="match status" value="1"/>
</dbReference>
<keyword evidence="3" id="KW-1185">Reference proteome</keyword>
<comment type="caution">
    <text evidence="2">The sequence shown here is derived from an EMBL/GenBank/DDBJ whole genome shotgun (WGS) entry which is preliminary data.</text>
</comment>
<name>A0A919T4T8_9ACTN</name>
<reference evidence="2 3" key="1">
    <citation type="submission" date="2021-03" db="EMBL/GenBank/DDBJ databases">
        <title>Whole genome shotgun sequence of Actinoplanes toevensis NBRC 105298.</title>
        <authorList>
            <person name="Komaki H."/>
            <person name="Tamura T."/>
        </authorList>
    </citation>
    <scope>NUCLEOTIDE SEQUENCE [LARGE SCALE GENOMIC DNA]</scope>
    <source>
        <strain evidence="2 3">NBRC 105298</strain>
    </source>
</reference>
<dbReference type="Proteomes" id="UP000677082">
    <property type="component" value="Unassembled WGS sequence"/>
</dbReference>
<feature type="region of interest" description="Disordered" evidence="1">
    <location>
        <begin position="419"/>
        <end position="451"/>
    </location>
</feature>
<accession>A0A919T4T8</accession>
<dbReference type="EMBL" id="BOQN01000009">
    <property type="protein sequence ID" value="GIM88888.1"/>
    <property type="molecule type" value="Genomic_DNA"/>
</dbReference>
<protein>
    <submittedName>
        <fullName evidence="2">Uncharacterized protein</fullName>
    </submittedName>
</protein>
<evidence type="ECO:0000313" key="3">
    <source>
        <dbReference type="Proteomes" id="UP000677082"/>
    </source>
</evidence>
<evidence type="ECO:0000313" key="2">
    <source>
        <dbReference type="EMBL" id="GIM88888.1"/>
    </source>
</evidence>
<dbReference type="InterPro" id="IPR009279">
    <property type="entry name" value="Portal_Mu"/>
</dbReference>
<organism evidence="2 3">
    <name type="scientific">Paractinoplanes toevensis</name>
    <dbReference type="NCBI Taxonomy" id="571911"/>
    <lineage>
        <taxon>Bacteria</taxon>
        <taxon>Bacillati</taxon>
        <taxon>Actinomycetota</taxon>
        <taxon>Actinomycetes</taxon>
        <taxon>Micromonosporales</taxon>
        <taxon>Micromonosporaceae</taxon>
        <taxon>Paractinoplanes</taxon>
    </lineage>
</organism>
<gene>
    <name evidence="2" type="ORF">Ato02nite_006810</name>
</gene>
<dbReference type="RefSeq" id="WP_213004868.1">
    <property type="nucleotide sequence ID" value="NZ_BOQN01000009.1"/>
</dbReference>
<proteinExistence type="predicted"/>
<evidence type="ECO:0000256" key="1">
    <source>
        <dbReference type="SAM" id="MobiDB-lite"/>
    </source>
</evidence>
<sequence>MSAPTSTKGYVDPYALGNNSFASLYTDMLEHVPDLTFPMSVPVYARMRRDPKLSSIVQGWTLNLRRSQWQLDPAGCRPEVVQLVADGTGLAIKGKDEPGAARLRGVSWGDHLNAALRCVPFGFSAFEMEAEITDKAQLTGLWERPQWTISHIHTDGKTGLLTGATQDQAAKLDAPQMPAKNLVWYAREREGSNWAGTSLLRASYASWLIKEEVRRHYGAANVRWAMGVPVMEALPGTSPTPAQMTEAMQMAAAARGGIQAGAASPPGFAMKILGISGSLPDSQAFLRWLDQQCTASALMGAFDLGETPNGSRALGNVFVDALHLALESEGEFIADVATRQIVARIVNWNFGEDEPVPRVVVSGVGSRREVTAESLQLLLSSGALAADPGLEAWVRREYRLPEREGMAPPKVTAPGVDLPEPGEAADGEPTQVAAAARPRGRRKRSTAQPTLFGDDEADAARIQRQWDDAKARLLKRWPKLAGPMVDELADQAEAAVEAGDLALLGELQVSAGVVAAVAVPLRKSGTDLAAEAAAGVVEEAAGQGVDIAAPDLPGRDRVEQHADAVARIIASGYASGAARISLQLAGVSAAEVKGAVAAHLTDLGTSENGLVGENIGGLLSAAQHAGRLAVLEKHPATAYRAVEVSDGPNRCKPCAEVNNRRYDTLTEALKDYPTAGYRGCLGRSRCRGGIHPIF</sequence>
<dbReference type="AlphaFoldDB" id="A0A919T4T8"/>